<reference evidence="2 3" key="1">
    <citation type="journal article" date="2022" name="Nat. Plants">
        <title>Genomes of leafy and leafless Platanthera orchids illuminate the evolution of mycoheterotrophy.</title>
        <authorList>
            <person name="Li M.H."/>
            <person name="Liu K.W."/>
            <person name="Li Z."/>
            <person name="Lu H.C."/>
            <person name="Ye Q.L."/>
            <person name="Zhang D."/>
            <person name="Wang J.Y."/>
            <person name="Li Y.F."/>
            <person name="Zhong Z.M."/>
            <person name="Liu X."/>
            <person name="Yu X."/>
            <person name="Liu D.K."/>
            <person name="Tu X.D."/>
            <person name="Liu B."/>
            <person name="Hao Y."/>
            <person name="Liao X.Y."/>
            <person name="Jiang Y.T."/>
            <person name="Sun W.H."/>
            <person name="Chen J."/>
            <person name="Chen Y.Q."/>
            <person name="Ai Y."/>
            <person name="Zhai J.W."/>
            <person name="Wu S.S."/>
            <person name="Zhou Z."/>
            <person name="Hsiao Y.Y."/>
            <person name="Wu W.L."/>
            <person name="Chen Y.Y."/>
            <person name="Lin Y.F."/>
            <person name="Hsu J.L."/>
            <person name="Li C.Y."/>
            <person name="Wang Z.W."/>
            <person name="Zhao X."/>
            <person name="Zhong W.Y."/>
            <person name="Ma X.K."/>
            <person name="Ma L."/>
            <person name="Huang J."/>
            <person name="Chen G.Z."/>
            <person name="Huang M.Z."/>
            <person name="Huang L."/>
            <person name="Peng D.H."/>
            <person name="Luo Y.B."/>
            <person name="Zou S.Q."/>
            <person name="Chen S.P."/>
            <person name="Lan S."/>
            <person name="Tsai W.C."/>
            <person name="Van de Peer Y."/>
            <person name="Liu Z.J."/>
        </authorList>
    </citation>
    <scope>NUCLEOTIDE SEQUENCE [LARGE SCALE GENOMIC DNA]</scope>
    <source>
        <strain evidence="2">Lor288</strain>
    </source>
</reference>
<sequence>MSLPHAHVRDRVTGRDAKEEDVDVAIYRCLTFPLEWTGRHSLSIFILVASNIVVIIAQGFYWRDPKTNLGKVVFGETFKIDGLRCFTYFVLDLSWINESLRAWASQEVFSWNSIFPPPFFFLDETLESPIGKIGLTLPLPPARRYRILVVFSYKYHCWNLRRPDGLMSNRSGLLLSAV</sequence>
<feature type="transmembrane region" description="Helical" evidence="1">
    <location>
        <begin position="42"/>
        <end position="62"/>
    </location>
</feature>
<evidence type="ECO:0000313" key="3">
    <source>
        <dbReference type="Proteomes" id="UP001412067"/>
    </source>
</evidence>
<keyword evidence="1" id="KW-0812">Transmembrane</keyword>
<organism evidence="2 3">
    <name type="scientific">Platanthera guangdongensis</name>
    <dbReference type="NCBI Taxonomy" id="2320717"/>
    <lineage>
        <taxon>Eukaryota</taxon>
        <taxon>Viridiplantae</taxon>
        <taxon>Streptophyta</taxon>
        <taxon>Embryophyta</taxon>
        <taxon>Tracheophyta</taxon>
        <taxon>Spermatophyta</taxon>
        <taxon>Magnoliopsida</taxon>
        <taxon>Liliopsida</taxon>
        <taxon>Asparagales</taxon>
        <taxon>Orchidaceae</taxon>
        <taxon>Orchidoideae</taxon>
        <taxon>Orchideae</taxon>
        <taxon>Orchidinae</taxon>
        <taxon>Platanthera</taxon>
    </lineage>
</organism>
<dbReference type="PANTHER" id="PTHR31061:SF28">
    <property type="entry name" value="HEPARAN-ALPHA-GLUCOSAMINIDE N-ACETYLTRANSFERASE-LIKE"/>
    <property type="match status" value="1"/>
</dbReference>
<dbReference type="EMBL" id="JBBWWR010000008">
    <property type="protein sequence ID" value="KAK8962867.1"/>
    <property type="molecule type" value="Genomic_DNA"/>
</dbReference>
<evidence type="ECO:0000256" key="1">
    <source>
        <dbReference type="SAM" id="Phobius"/>
    </source>
</evidence>
<comment type="caution">
    <text evidence="2">The sequence shown here is derived from an EMBL/GenBank/DDBJ whole genome shotgun (WGS) entry which is preliminary data.</text>
</comment>
<protein>
    <recommendedName>
        <fullName evidence="4">Photosystem I assembly protein Ycf4</fullName>
    </recommendedName>
</protein>
<evidence type="ECO:0008006" key="4">
    <source>
        <dbReference type="Google" id="ProtNLM"/>
    </source>
</evidence>
<dbReference type="Proteomes" id="UP001412067">
    <property type="component" value="Unassembled WGS sequence"/>
</dbReference>
<accession>A0ABR2MFA0</accession>
<keyword evidence="3" id="KW-1185">Reference proteome</keyword>
<evidence type="ECO:0000313" key="2">
    <source>
        <dbReference type="EMBL" id="KAK8962867.1"/>
    </source>
</evidence>
<name>A0ABR2MFA0_9ASPA</name>
<keyword evidence="1" id="KW-1133">Transmembrane helix</keyword>
<proteinExistence type="predicted"/>
<gene>
    <name evidence="2" type="ORF">KSP40_PGU002390</name>
</gene>
<keyword evidence="1" id="KW-0472">Membrane</keyword>
<dbReference type="PANTHER" id="PTHR31061">
    <property type="entry name" value="LD22376P"/>
    <property type="match status" value="1"/>
</dbReference>